<feature type="binding site" evidence="4">
    <location>
        <position position="130"/>
    </location>
    <ligand>
        <name>substrate</name>
    </ligand>
</feature>
<evidence type="ECO:0000256" key="2">
    <source>
        <dbReference type="ARBA" id="ARBA00022723"/>
    </source>
</evidence>
<evidence type="ECO:0000313" key="7">
    <source>
        <dbReference type="EMBL" id="MXY95240.1"/>
    </source>
</evidence>
<evidence type="ECO:0000256" key="3">
    <source>
        <dbReference type="ARBA" id="ARBA00022842"/>
    </source>
</evidence>
<dbReference type="PIRSF" id="PIRSF015582">
    <property type="entry name" value="Cit_lyase_B"/>
    <property type="match status" value="1"/>
</dbReference>
<dbReference type="InterPro" id="IPR011206">
    <property type="entry name" value="Citrate_lyase_beta/mcl1/mcl2"/>
</dbReference>
<dbReference type="PANTHER" id="PTHR32308:SF0">
    <property type="entry name" value="HPCH_HPAI ALDOLASE_CITRATE LYASE DOMAIN-CONTAINING PROTEIN"/>
    <property type="match status" value="1"/>
</dbReference>
<reference evidence="7" key="1">
    <citation type="submission" date="2019-09" db="EMBL/GenBank/DDBJ databases">
        <title>Characterisation of the sponge microbiome using genome-centric metagenomics.</title>
        <authorList>
            <person name="Engelberts J.P."/>
            <person name="Robbins S.J."/>
            <person name="De Goeij J.M."/>
            <person name="Aranda M."/>
            <person name="Bell S.C."/>
            <person name="Webster N.S."/>
        </authorList>
    </citation>
    <scope>NUCLEOTIDE SEQUENCE</scope>
    <source>
        <strain evidence="7">SB0664_bin_27</strain>
    </source>
</reference>
<dbReference type="GO" id="GO:0016829">
    <property type="term" value="F:lyase activity"/>
    <property type="evidence" value="ECO:0007669"/>
    <property type="project" value="UniProtKB-KW"/>
</dbReference>
<organism evidence="7">
    <name type="scientific">Caldilineaceae bacterium SB0664_bin_27</name>
    <dbReference type="NCBI Taxonomy" id="2605260"/>
    <lineage>
        <taxon>Bacteria</taxon>
        <taxon>Bacillati</taxon>
        <taxon>Chloroflexota</taxon>
        <taxon>Caldilineae</taxon>
        <taxon>Caldilineales</taxon>
        <taxon>Caldilineaceae</taxon>
    </lineage>
</organism>
<dbReference type="PANTHER" id="PTHR32308">
    <property type="entry name" value="LYASE BETA SUBUNIT, PUTATIVE (AFU_ORTHOLOGUE AFUA_4G13030)-RELATED"/>
    <property type="match status" value="1"/>
</dbReference>
<comment type="caution">
    <text evidence="7">The sequence shown here is derived from an EMBL/GenBank/DDBJ whole genome shotgun (WGS) entry which is preliminary data.</text>
</comment>
<dbReference type="Pfam" id="PF03328">
    <property type="entry name" value="HpcH_HpaI"/>
    <property type="match status" value="1"/>
</dbReference>
<feature type="domain" description="HpcH/HpaI aldolase/citrate lyase" evidence="6">
    <location>
        <begin position="6"/>
        <end position="225"/>
    </location>
</feature>
<evidence type="ECO:0000256" key="5">
    <source>
        <dbReference type="PIRSR" id="PIRSR015582-2"/>
    </source>
</evidence>
<accession>A0A6B0YW01</accession>
<dbReference type="EMBL" id="VXRG01000141">
    <property type="protein sequence ID" value="MXY95240.1"/>
    <property type="molecule type" value="Genomic_DNA"/>
</dbReference>
<dbReference type="InterPro" id="IPR015813">
    <property type="entry name" value="Pyrv/PenolPyrv_kinase-like_dom"/>
</dbReference>
<evidence type="ECO:0000256" key="1">
    <source>
        <dbReference type="ARBA" id="ARBA00001946"/>
    </source>
</evidence>
<keyword evidence="3 5" id="KW-0460">Magnesium</keyword>
<name>A0A6B0YW01_9CHLR</name>
<comment type="cofactor">
    <cofactor evidence="1">
        <name>Mg(2+)</name>
        <dbReference type="ChEBI" id="CHEBI:18420"/>
    </cofactor>
</comment>
<sequence>MTLRLRSLLFMPADSPRKIAKGAELPADAIIADLEDAVAHSRKQEARSLLVDSFQTLPPDGPLRCIRINPVHSPFWPDDVLETFAAAPQVYVIPKVESAGDLQRVDEDLARLERQAGMPVGTVRLLPLVESAAGVVNLPEIAGAAPRTAALAFGAEDFAGDIGAQRSRDGWEIFYARSAVVTTAAAFGLQAVDTVYTDLADDSGLAEECEAVQKMGFRGKLAIHPRQVGVINHAFTPDLTELAAARRLIAVFEAHQRAGRGVCVLDGKMVDMPMYRAAQDLLARAENGPKGDWRN</sequence>
<feature type="binding site" evidence="4">
    <location>
        <position position="67"/>
    </location>
    <ligand>
        <name>substrate</name>
    </ligand>
</feature>
<dbReference type="Gene3D" id="3.20.20.60">
    <property type="entry name" value="Phosphoenolpyruvate-binding domains"/>
    <property type="match status" value="1"/>
</dbReference>
<protein>
    <submittedName>
        <fullName evidence="7">CoA ester lyase</fullName>
    </submittedName>
</protein>
<gene>
    <name evidence="7" type="ORF">F4Y42_17500</name>
</gene>
<evidence type="ECO:0000256" key="4">
    <source>
        <dbReference type="PIRSR" id="PIRSR015582-1"/>
    </source>
</evidence>
<proteinExistence type="predicted"/>
<dbReference type="GO" id="GO:0006107">
    <property type="term" value="P:oxaloacetate metabolic process"/>
    <property type="evidence" value="ECO:0007669"/>
    <property type="project" value="TreeGrafter"/>
</dbReference>
<dbReference type="GO" id="GO:0000287">
    <property type="term" value="F:magnesium ion binding"/>
    <property type="evidence" value="ECO:0007669"/>
    <property type="project" value="TreeGrafter"/>
</dbReference>
<feature type="binding site" evidence="5">
    <location>
        <position position="157"/>
    </location>
    <ligand>
        <name>Mg(2+)</name>
        <dbReference type="ChEBI" id="CHEBI:18420"/>
    </ligand>
</feature>
<evidence type="ECO:0000259" key="6">
    <source>
        <dbReference type="Pfam" id="PF03328"/>
    </source>
</evidence>
<dbReference type="AlphaFoldDB" id="A0A6B0YW01"/>
<dbReference type="InterPro" id="IPR040442">
    <property type="entry name" value="Pyrv_kinase-like_dom_sf"/>
</dbReference>
<dbReference type="InterPro" id="IPR005000">
    <property type="entry name" value="Aldolase/citrate-lyase_domain"/>
</dbReference>
<dbReference type="SUPFAM" id="SSF51621">
    <property type="entry name" value="Phosphoenolpyruvate/pyruvate domain"/>
    <property type="match status" value="1"/>
</dbReference>
<keyword evidence="7" id="KW-0456">Lyase</keyword>
<feature type="binding site" evidence="5">
    <location>
        <position position="130"/>
    </location>
    <ligand>
        <name>Mg(2+)</name>
        <dbReference type="ChEBI" id="CHEBI:18420"/>
    </ligand>
</feature>
<keyword evidence="2 5" id="KW-0479">Metal-binding</keyword>